<dbReference type="PANTHER" id="PTHR18964">
    <property type="entry name" value="ROK (REPRESSOR, ORF, KINASE) FAMILY"/>
    <property type="match status" value="1"/>
</dbReference>
<dbReference type="RefSeq" id="WP_344376259.1">
    <property type="nucleotide sequence ID" value="NZ_BAAAPW010000005.1"/>
</dbReference>
<accession>A0ABP5G8H2</accession>
<evidence type="ECO:0000313" key="2">
    <source>
        <dbReference type="EMBL" id="GAA2042032.1"/>
    </source>
</evidence>
<dbReference type="Gene3D" id="3.30.420.40">
    <property type="match status" value="2"/>
</dbReference>
<comment type="caution">
    <text evidence="2">The sequence shown here is derived from an EMBL/GenBank/DDBJ whole genome shotgun (WGS) entry which is preliminary data.</text>
</comment>
<dbReference type="PANTHER" id="PTHR18964:SF149">
    <property type="entry name" value="BIFUNCTIONAL UDP-N-ACETYLGLUCOSAMINE 2-EPIMERASE_N-ACETYLMANNOSAMINE KINASE"/>
    <property type="match status" value="1"/>
</dbReference>
<dbReference type="SUPFAM" id="SSF53067">
    <property type="entry name" value="Actin-like ATPase domain"/>
    <property type="match status" value="1"/>
</dbReference>
<proteinExistence type="inferred from homology"/>
<comment type="similarity">
    <text evidence="1">Belongs to the ROK (NagC/XylR) family.</text>
</comment>
<dbReference type="InterPro" id="IPR043129">
    <property type="entry name" value="ATPase_NBD"/>
</dbReference>
<sequence length="320" mass="32113">MSRYLGIDYGGTQSKLLLTREAPGGLERVREARVPTPQGGDSVEALARLALEFLGPDRIAGFAVTIAGIVDAATGRVVSSANLPWLDGTDPAARIAARIGAPGLAVQDGAAAAEAEATIGAGRGFDDIFVVALGTGVAGAHVVDGRVRAGAHGAAGEIGHIGPGTGARCSCGQRGCLETLIGGARIGDAWDEVLGLPAGSTNAAGGARVVVDAADGGEARAIALLDRATTALGRSLLGVVAMIDPEAIVVGGGLSQSTRWILDPAVRTVRREATFHRLPEIVPSQLGVWAGAWGAAIAARRAAADPAPTPTGTEAAAWPR</sequence>
<gene>
    <name evidence="2" type="ORF">GCM10009819_30330</name>
</gene>
<evidence type="ECO:0008006" key="4">
    <source>
        <dbReference type="Google" id="ProtNLM"/>
    </source>
</evidence>
<evidence type="ECO:0000313" key="3">
    <source>
        <dbReference type="Proteomes" id="UP001501196"/>
    </source>
</evidence>
<organism evidence="2 3">
    <name type="scientific">Agromyces tropicus</name>
    <dbReference type="NCBI Taxonomy" id="555371"/>
    <lineage>
        <taxon>Bacteria</taxon>
        <taxon>Bacillati</taxon>
        <taxon>Actinomycetota</taxon>
        <taxon>Actinomycetes</taxon>
        <taxon>Micrococcales</taxon>
        <taxon>Microbacteriaceae</taxon>
        <taxon>Agromyces</taxon>
    </lineage>
</organism>
<dbReference type="EMBL" id="BAAAPW010000005">
    <property type="protein sequence ID" value="GAA2042032.1"/>
    <property type="molecule type" value="Genomic_DNA"/>
</dbReference>
<protein>
    <recommendedName>
        <fullName evidence="4">ROK family protein</fullName>
    </recommendedName>
</protein>
<dbReference type="InterPro" id="IPR000600">
    <property type="entry name" value="ROK"/>
</dbReference>
<reference evidence="3" key="1">
    <citation type="journal article" date="2019" name="Int. J. Syst. Evol. Microbiol.">
        <title>The Global Catalogue of Microorganisms (GCM) 10K type strain sequencing project: providing services to taxonomists for standard genome sequencing and annotation.</title>
        <authorList>
            <consortium name="The Broad Institute Genomics Platform"/>
            <consortium name="The Broad Institute Genome Sequencing Center for Infectious Disease"/>
            <person name="Wu L."/>
            <person name="Ma J."/>
        </authorList>
    </citation>
    <scope>NUCLEOTIDE SEQUENCE [LARGE SCALE GENOMIC DNA]</scope>
    <source>
        <strain evidence="3">JCM 15672</strain>
    </source>
</reference>
<dbReference type="Proteomes" id="UP001501196">
    <property type="component" value="Unassembled WGS sequence"/>
</dbReference>
<evidence type="ECO:0000256" key="1">
    <source>
        <dbReference type="ARBA" id="ARBA00006479"/>
    </source>
</evidence>
<dbReference type="Pfam" id="PF00480">
    <property type="entry name" value="ROK"/>
    <property type="match status" value="1"/>
</dbReference>
<name>A0ABP5G8H2_9MICO</name>
<keyword evidence="3" id="KW-1185">Reference proteome</keyword>